<sequence>MVDDARTDTPAASGGRPGGAGLLGPVKRLHESRSSLLRWSVAGMLSTLVVGGVAAMDQRTQYTLDVDGSTVELVTFKSDVRTALEEAGYAVDDRDVVTAPGDSLDDGDTVTLRRARPVTVEVDGKSEEVWTTATTVADLISERGDIPPRSYVTPRIDAEVPLDGTTVSVVTPRQVQLSDHGGPHTPFSAPGGTVGEFLDRLGVELGPADIVEPAPETPVGPDTQITVTRIATADETVVEPYQAPEETVENPEATEGERTVVEPAVPGEREVTYTITRVNGVETERVRGAETVLTEATPAVVSVGTKPAPAVPQSSQGSTWDAIAQCESGGNWSINTGNGFSGGLQFHPQTWTGHGGGQYAPTAAQATREQQIAIAEKVLASQGWGAWPACTARLGLR</sequence>
<accession>A0ABV5JS37</accession>
<evidence type="ECO:0000313" key="7">
    <source>
        <dbReference type="Proteomes" id="UP001589700"/>
    </source>
</evidence>
<organism evidence="6 7">
    <name type="scientific">Dietzia aerolata</name>
    <dbReference type="NCBI Taxonomy" id="595984"/>
    <lineage>
        <taxon>Bacteria</taxon>
        <taxon>Bacillati</taxon>
        <taxon>Actinomycetota</taxon>
        <taxon>Actinomycetes</taxon>
        <taxon>Mycobacteriales</taxon>
        <taxon>Dietziaceae</taxon>
        <taxon>Dietzia</taxon>
    </lineage>
</organism>
<gene>
    <name evidence="6" type="ORF">ACFFVD_07885</name>
</gene>
<keyword evidence="2" id="KW-0732">Signal</keyword>
<name>A0ABV5JS37_9ACTN</name>
<dbReference type="Gene3D" id="2.20.230.10">
    <property type="entry name" value="Resuscitation-promoting factor rpfb"/>
    <property type="match status" value="1"/>
</dbReference>
<evidence type="ECO:0000256" key="1">
    <source>
        <dbReference type="ARBA" id="ARBA00010830"/>
    </source>
</evidence>
<evidence type="ECO:0000256" key="3">
    <source>
        <dbReference type="ARBA" id="ARBA00022801"/>
    </source>
</evidence>
<dbReference type="Pfam" id="PF03990">
    <property type="entry name" value="DUF348"/>
    <property type="match status" value="3"/>
</dbReference>
<keyword evidence="7" id="KW-1185">Reference proteome</keyword>
<dbReference type="Pfam" id="PF06737">
    <property type="entry name" value="Transglycosylas"/>
    <property type="match status" value="1"/>
</dbReference>
<dbReference type="EMBL" id="JBHMDY010000004">
    <property type="protein sequence ID" value="MFB9259720.1"/>
    <property type="molecule type" value="Genomic_DNA"/>
</dbReference>
<dbReference type="InterPro" id="IPR011098">
    <property type="entry name" value="G5_dom"/>
</dbReference>
<evidence type="ECO:0000259" key="5">
    <source>
        <dbReference type="PROSITE" id="PS51109"/>
    </source>
</evidence>
<dbReference type="Pfam" id="PF07501">
    <property type="entry name" value="G5"/>
    <property type="match status" value="1"/>
</dbReference>
<comment type="similarity">
    <text evidence="1">Belongs to the transglycosylase family. Rpf subfamily.</text>
</comment>
<protein>
    <submittedName>
        <fullName evidence="6">Transglycosylase family protein</fullName>
    </submittedName>
</protein>
<evidence type="ECO:0000256" key="2">
    <source>
        <dbReference type="ARBA" id="ARBA00022729"/>
    </source>
</evidence>
<dbReference type="Gene3D" id="1.10.530.10">
    <property type="match status" value="1"/>
</dbReference>
<dbReference type="PROSITE" id="PS51109">
    <property type="entry name" value="G5"/>
    <property type="match status" value="1"/>
</dbReference>
<dbReference type="InterPro" id="IPR007137">
    <property type="entry name" value="DUF348"/>
</dbReference>
<evidence type="ECO:0000256" key="4">
    <source>
        <dbReference type="SAM" id="MobiDB-lite"/>
    </source>
</evidence>
<reference evidence="6 7" key="1">
    <citation type="submission" date="2024-09" db="EMBL/GenBank/DDBJ databases">
        <authorList>
            <person name="Sun Q."/>
            <person name="Mori K."/>
        </authorList>
    </citation>
    <scope>NUCLEOTIDE SEQUENCE [LARGE SCALE GENOMIC DNA]</scope>
    <source>
        <strain evidence="6 7">CCM 7659</strain>
    </source>
</reference>
<dbReference type="RefSeq" id="WP_338403639.1">
    <property type="nucleotide sequence ID" value="NZ_JAALDM010000301.1"/>
</dbReference>
<dbReference type="CDD" id="cd13925">
    <property type="entry name" value="RPF"/>
    <property type="match status" value="1"/>
</dbReference>
<dbReference type="InterPro" id="IPR023346">
    <property type="entry name" value="Lysozyme-like_dom_sf"/>
</dbReference>
<proteinExistence type="inferred from homology"/>
<comment type="caution">
    <text evidence="6">The sequence shown here is derived from an EMBL/GenBank/DDBJ whole genome shotgun (WGS) entry which is preliminary data.</text>
</comment>
<dbReference type="InterPro" id="IPR010618">
    <property type="entry name" value="RPF"/>
</dbReference>
<feature type="domain" description="G5" evidence="5">
    <location>
        <begin position="227"/>
        <end position="307"/>
    </location>
</feature>
<dbReference type="Proteomes" id="UP001589700">
    <property type="component" value="Unassembled WGS sequence"/>
</dbReference>
<dbReference type="SMART" id="SM01208">
    <property type="entry name" value="G5"/>
    <property type="match status" value="1"/>
</dbReference>
<feature type="region of interest" description="Disordered" evidence="4">
    <location>
        <begin position="1"/>
        <end position="25"/>
    </location>
</feature>
<dbReference type="SUPFAM" id="SSF53955">
    <property type="entry name" value="Lysozyme-like"/>
    <property type="match status" value="1"/>
</dbReference>
<keyword evidence="3" id="KW-0378">Hydrolase</keyword>
<evidence type="ECO:0000313" key="6">
    <source>
        <dbReference type="EMBL" id="MFB9259720.1"/>
    </source>
</evidence>